<protein>
    <submittedName>
        <fullName evidence="3">TetR/AcrR family transcriptional regulator</fullName>
    </submittedName>
</protein>
<reference evidence="3 4" key="1">
    <citation type="submission" date="2018-08" db="EMBL/GenBank/DDBJ databases">
        <title>A genome reference for cultivated species of the human gut microbiota.</title>
        <authorList>
            <person name="Zou Y."/>
            <person name="Xue W."/>
            <person name="Luo G."/>
        </authorList>
    </citation>
    <scope>NUCLEOTIDE SEQUENCE [LARGE SCALE GENOMIC DNA]</scope>
    <source>
        <strain evidence="3 4">TF05-18</strain>
    </source>
</reference>
<evidence type="ECO:0000256" key="1">
    <source>
        <dbReference type="ARBA" id="ARBA00023125"/>
    </source>
</evidence>
<dbReference type="InterPro" id="IPR009057">
    <property type="entry name" value="Homeodomain-like_sf"/>
</dbReference>
<dbReference type="AlphaFoldDB" id="A0A3E4T4D8"/>
<name>A0A3E4T4D8_PHOVU</name>
<dbReference type="Pfam" id="PF00440">
    <property type="entry name" value="TetR_N"/>
    <property type="match status" value="1"/>
</dbReference>
<proteinExistence type="predicted"/>
<sequence length="182" mass="21052">MNPNLKQRIIKEAYRLFIAKGMKQTSFCDVAFAVHKSKGAVIHYFPSKRLLVDAVVKMCFFPASQLPTEIDSAVEKNWDEFLRLYRNPIERVINSFPEQLNGNGLMHYMQFVSSAHEYMDDFSQMYQELFAKEQDFLSNMACNHKMCVNDTAEFSRQILNTSIGKTFLGMFLKMGSADFPGW</sequence>
<evidence type="ECO:0000313" key="4">
    <source>
        <dbReference type="Proteomes" id="UP000261278"/>
    </source>
</evidence>
<gene>
    <name evidence="3" type="ORF">DXC44_09635</name>
</gene>
<keyword evidence="1" id="KW-0238">DNA-binding</keyword>
<evidence type="ECO:0000313" key="3">
    <source>
        <dbReference type="EMBL" id="RGL85999.1"/>
    </source>
</evidence>
<dbReference type="GO" id="GO:0003677">
    <property type="term" value="F:DNA binding"/>
    <property type="evidence" value="ECO:0007669"/>
    <property type="project" value="UniProtKB-KW"/>
</dbReference>
<accession>A0A3E4T4D8</accession>
<dbReference type="EMBL" id="QSSN01000010">
    <property type="protein sequence ID" value="RGL85999.1"/>
    <property type="molecule type" value="Genomic_DNA"/>
</dbReference>
<organism evidence="3 4">
    <name type="scientific">Phocaeicola vulgatus</name>
    <name type="common">Bacteroides vulgatus</name>
    <dbReference type="NCBI Taxonomy" id="821"/>
    <lineage>
        <taxon>Bacteria</taxon>
        <taxon>Pseudomonadati</taxon>
        <taxon>Bacteroidota</taxon>
        <taxon>Bacteroidia</taxon>
        <taxon>Bacteroidales</taxon>
        <taxon>Bacteroidaceae</taxon>
        <taxon>Phocaeicola</taxon>
    </lineage>
</organism>
<dbReference type="SUPFAM" id="SSF46689">
    <property type="entry name" value="Homeodomain-like"/>
    <property type="match status" value="1"/>
</dbReference>
<dbReference type="RefSeq" id="WP_117678104.1">
    <property type="nucleotide sequence ID" value="NZ_QSSN01000010.1"/>
</dbReference>
<comment type="caution">
    <text evidence="3">The sequence shown here is derived from an EMBL/GenBank/DDBJ whole genome shotgun (WGS) entry which is preliminary data.</text>
</comment>
<evidence type="ECO:0000259" key="2">
    <source>
        <dbReference type="Pfam" id="PF00440"/>
    </source>
</evidence>
<dbReference type="Gene3D" id="1.10.357.10">
    <property type="entry name" value="Tetracycline Repressor, domain 2"/>
    <property type="match status" value="1"/>
</dbReference>
<dbReference type="InterPro" id="IPR001647">
    <property type="entry name" value="HTH_TetR"/>
</dbReference>
<feature type="domain" description="HTH tetR-type" evidence="2">
    <location>
        <begin position="9"/>
        <end position="55"/>
    </location>
</feature>
<dbReference type="Proteomes" id="UP000261278">
    <property type="component" value="Unassembled WGS sequence"/>
</dbReference>